<gene>
    <name evidence="2" type="ORF">PNAL_LOCUS6746</name>
</gene>
<sequence>MLKELTVKGEKREVVVGSLLRRGICNLEQNTAMDNLANKIFSSLWDRIESSVQSEQGEDGGLFSSLQDWRCLKGTRAFRLQNDDCAIPNSGPNLEYISSSPSSTFESRVVNYSSSSVSPAGVNRTPSVRTDVRGHRLGLQSNTFVSSSSDISKTWDQVCCDQPLRNLSSGSQDTSHATTGKYKHTAGASD</sequence>
<proteinExistence type="predicted"/>
<organism evidence="2 3">
    <name type="scientific">Penicillium nalgiovense</name>
    <dbReference type="NCBI Taxonomy" id="60175"/>
    <lineage>
        <taxon>Eukaryota</taxon>
        <taxon>Fungi</taxon>
        <taxon>Dikarya</taxon>
        <taxon>Ascomycota</taxon>
        <taxon>Pezizomycotina</taxon>
        <taxon>Eurotiomycetes</taxon>
        <taxon>Eurotiomycetidae</taxon>
        <taxon>Eurotiales</taxon>
        <taxon>Aspergillaceae</taxon>
        <taxon>Penicillium</taxon>
    </lineage>
</organism>
<accession>A0A9W4HVS2</accession>
<comment type="caution">
    <text evidence="2">The sequence shown here is derived from an EMBL/GenBank/DDBJ whole genome shotgun (WGS) entry which is preliminary data.</text>
</comment>
<feature type="region of interest" description="Disordered" evidence="1">
    <location>
        <begin position="166"/>
        <end position="190"/>
    </location>
</feature>
<dbReference type="EMBL" id="CAJVNV010000356">
    <property type="protein sequence ID" value="CAG8174615.1"/>
    <property type="molecule type" value="Genomic_DNA"/>
</dbReference>
<dbReference type="AlphaFoldDB" id="A0A9W4HVS2"/>
<evidence type="ECO:0000313" key="3">
    <source>
        <dbReference type="Proteomes" id="UP001153461"/>
    </source>
</evidence>
<feature type="compositionally biased region" description="Polar residues" evidence="1">
    <location>
        <begin position="166"/>
        <end position="178"/>
    </location>
</feature>
<reference evidence="2" key="1">
    <citation type="submission" date="2021-07" db="EMBL/GenBank/DDBJ databases">
        <authorList>
            <person name="Branca A.L. A."/>
        </authorList>
    </citation>
    <scope>NUCLEOTIDE SEQUENCE</scope>
</reference>
<dbReference type="Proteomes" id="UP001153461">
    <property type="component" value="Unassembled WGS sequence"/>
</dbReference>
<protein>
    <submittedName>
        <fullName evidence="2">Uncharacterized protein</fullName>
    </submittedName>
</protein>
<name>A0A9W4HVS2_PENNA</name>
<evidence type="ECO:0000313" key="2">
    <source>
        <dbReference type="EMBL" id="CAG8174615.1"/>
    </source>
</evidence>
<dbReference type="OrthoDB" id="103349at2759"/>
<evidence type="ECO:0000256" key="1">
    <source>
        <dbReference type="SAM" id="MobiDB-lite"/>
    </source>
</evidence>